<reference evidence="2 3" key="1">
    <citation type="submission" date="2014-02" db="EMBL/GenBank/DDBJ databases">
        <title>Transposable element dynamics among asymbiotic and ectomycorrhizal Amanita fungi.</title>
        <authorList>
            <consortium name="DOE Joint Genome Institute"/>
            <person name="Hess J."/>
            <person name="Skrede I."/>
            <person name="Wolfe B."/>
            <person name="LaButti K."/>
            <person name="Ohm R.A."/>
            <person name="Grigoriev I.V."/>
            <person name="Pringle A."/>
        </authorList>
    </citation>
    <scope>NUCLEOTIDE SEQUENCE [LARGE SCALE GENOMIC DNA]</scope>
    <source>
        <strain evidence="2 3">SKay4041</strain>
    </source>
</reference>
<accession>A0A2A9N7R6</accession>
<organism evidence="2 3">
    <name type="scientific">Amanita thiersii Skay4041</name>
    <dbReference type="NCBI Taxonomy" id="703135"/>
    <lineage>
        <taxon>Eukaryota</taxon>
        <taxon>Fungi</taxon>
        <taxon>Dikarya</taxon>
        <taxon>Basidiomycota</taxon>
        <taxon>Agaricomycotina</taxon>
        <taxon>Agaricomycetes</taxon>
        <taxon>Agaricomycetidae</taxon>
        <taxon>Agaricales</taxon>
        <taxon>Pluteineae</taxon>
        <taxon>Amanitaceae</taxon>
        <taxon>Amanita</taxon>
    </lineage>
</organism>
<dbReference type="AlphaFoldDB" id="A0A2A9N7R6"/>
<proteinExistence type="predicted"/>
<protein>
    <submittedName>
        <fullName evidence="2">Uncharacterized protein</fullName>
    </submittedName>
</protein>
<evidence type="ECO:0000313" key="2">
    <source>
        <dbReference type="EMBL" id="PFH45608.1"/>
    </source>
</evidence>
<dbReference type="Proteomes" id="UP000242287">
    <property type="component" value="Unassembled WGS sequence"/>
</dbReference>
<feature type="compositionally biased region" description="Polar residues" evidence="1">
    <location>
        <begin position="248"/>
        <end position="259"/>
    </location>
</feature>
<evidence type="ECO:0000313" key="3">
    <source>
        <dbReference type="Proteomes" id="UP000242287"/>
    </source>
</evidence>
<evidence type="ECO:0000256" key="1">
    <source>
        <dbReference type="SAM" id="MobiDB-lite"/>
    </source>
</evidence>
<feature type="region of interest" description="Disordered" evidence="1">
    <location>
        <begin position="244"/>
        <end position="281"/>
    </location>
</feature>
<gene>
    <name evidence="2" type="ORF">AMATHDRAFT_8925</name>
</gene>
<feature type="region of interest" description="Disordered" evidence="1">
    <location>
        <begin position="148"/>
        <end position="200"/>
    </location>
</feature>
<sequence>MEDYKRNRKLWLDTASEIFEKLSPYFPLEERKMKEELYCEVADTCAIEDKDLLQLQSISSLTDSNKKRELEEIRKFNIDKEFQTLLQAEHCHRSNQRKQDFEDYLTTKDFEYYVQHTREQITNPAVPSKKKETLKRLVNKADTVKWTPKHLVDDDGSVLPDSPPPSPPPKSLTKPAPKKANTTSKQKADNTRKGNTPNTRHLQKLLNDMNKDNSMVIMCEIHKISEKDKLINTKQKLVKPVNTTTTTKPQSYAQKTAATTKDPRKDGAGGWKTVGNNNKIS</sequence>
<dbReference type="EMBL" id="KZ302329">
    <property type="protein sequence ID" value="PFH45608.1"/>
    <property type="molecule type" value="Genomic_DNA"/>
</dbReference>
<name>A0A2A9N7R6_9AGAR</name>
<feature type="compositionally biased region" description="Pro residues" evidence="1">
    <location>
        <begin position="161"/>
        <end position="170"/>
    </location>
</feature>
<keyword evidence="3" id="KW-1185">Reference proteome</keyword>